<dbReference type="InterPro" id="IPR020593">
    <property type="entry name" value="G-glutamylP_reductase_CS"/>
</dbReference>
<evidence type="ECO:0000256" key="5">
    <source>
        <dbReference type="ARBA" id="ARBA00023002"/>
    </source>
</evidence>
<sequence length="414" mass="45490">MTALQETGQKAVQAKYEVQKLSEKEKNRALLTIAEALVTETDRILAANEKDLARAEEKGMKAGLIDRLRLTEERIKGMAEGIEKVTQLPDPVGELLETIHRPNGLVIEKRRVPLGVVGIIYESRPNVTADAFSLCFKSGNAVILKGGSDALYSNKAIVSVIREGLEKSGVTEDAISFIDATDRAVTMEFMKMKEYVDVLIPRGGAGLIRSVVENSTIPVIETGTGNCHIYIDEDADLAKAIPIIINAKTQRLGVCNACESLVVHEKIREKLLPDLAKALSEKSVEIRGDEKIGEVINCVPATEEDYGTEYLDAIISMKTVKNVDEAIAHINKYNTKHSEAIITENREHAEKFLNEVDAACVYVNASTRFTDGFEFGFGAEIGISTQKLHARGPMGLRELTSYKYRITGNGQIRP</sequence>
<keyword evidence="5 7" id="KW-0560">Oxidoreductase</keyword>
<dbReference type="PANTHER" id="PTHR11063">
    <property type="entry name" value="GLUTAMATE SEMIALDEHYDE DEHYDROGENASE"/>
    <property type="match status" value="1"/>
</dbReference>
<dbReference type="InterPro" id="IPR012134">
    <property type="entry name" value="Glu-5-SA_DH"/>
</dbReference>
<dbReference type="Pfam" id="PF00171">
    <property type="entry name" value="Aldedh"/>
    <property type="match status" value="2"/>
</dbReference>
<comment type="function">
    <text evidence="7">Catalyzes the NADPH-dependent reduction of L-glutamate 5-phosphate into L-glutamate 5-semialdehyde and phosphate. The product spontaneously undergoes cyclization to form 1-pyrroline-5-carboxylate.</text>
</comment>
<keyword evidence="2 7" id="KW-0028">Amino-acid biosynthesis</keyword>
<dbReference type="InterPro" id="IPR016162">
    <property type="entry name" value="Ald_DH_N"/>
</dbReference>
<comment type="pathway">
    <text evidence="1 7">Amino-acid biosynthesis; L-proline biosynthesis; L-glutamate 5-semialdehyde from L-glutamate: step 2/2.</text>
</comment>
<dbReference type="Proteomes" id="UP001652432">
    <property type="component" value="Unassembled WGS sequence"/>
</dbReference>
<reference evidence="10 11" key="1">
    <citation type="journal article" date="2021" name="ISME Commun">
        <title>Automated analysis of genomic sequences facilitates high-throughput and comprehensive description of bacteria.</title>
        <authorList>
            <person name="Hitch T.C.A."/>
        </authorList>
    </citation>
    <scope>NUCLEOTIDE SEQUENCE [LARGE SCALE GENOMIC DNA]</scope>
    <source>
        <strain evidence="10 11">Sanger_18</strain>
    </source>
</reference>
<evidence type="ECO:0000256" key="3">
    <source>
        <dbReference type="ARBA" id="ARBA00022650"/>
    </source>
</evidence>
<evidence type="ECO:0000313" key="10">
    <source>
        <dbReference type="EMBL" id="MCU6743463.1"/>
    </source>
</evidence>
<dbReference type="GO" id="GO:0004350">
    <property type="term" value="F:glutamate-5-semialdehyde dehydrogenase activity"/>
    <property type="evidence" value="ECO:0007669"/>
    <property type="project" value="UniProtKB-EC"/>
</dbReference>
<dbReference type="NCBIfam" id="NF001221">
    <property type="entry name" value="PRK00197.1"/>
    <property type="match status" value="1"/>
</dbReference>
<dbReference type="Gene3D" id="3.40.309.10">
    <property type="entry name" value="Aldehyde Dehydrogenase, Chain A, domain 2"/>
    <property type="match status" value="1"/>
</dbReference>
<dbReference type="InterPro" id="IPR015590">
    <property type="entry name" value="Aldehyde_DH_dom"/>
</dbReference>
<comment type="subcellular location">
    <subcellularLocation>
        <location evidence="7">Cytoplasm</location>
    </subcellularLocation>
</comment>
<feature type="domain" description="Aldehyde dehydrogenase" evidence="9">
    <location>
        <begin position="9"/>
        <end position="286"/>
    </location>
</feature>
<evidence type="ECO:0000256" key="6">
    <source>
        <dbReference type="ARBA" id="ARBA00049024"/>
    </source>
</evidence>
<gene>
    <name evidence="7" type="primary">proA</name>
    <name evidence="10" type="ORF">OCV77_02920</name>
</gene>
<evidence type="ECO:0000256" key="8">
    <source>
        <dbReference type="SAM" id="Coils"/>
    </source>
</evidence>
<dbReference type="PROSITE" id="PS01223">
    <property type="entry name" value="PROA"/>
    <property type="match status" value="1"/>
</dbReference>
<evidence type="ECO:0000259" key="9">
    <source>
        <dbReference type="Pfam" id="PF00171"/>
    </source>
</evidence>
<dbReference type="RefSeq" id="WP_118796901.1">
    <property type="nucleotide sequence ID" value="NZ_JAOQKJ010000002.1"/>
</dbReference>
<dbReference type="HAMAP" id="MF_00412">
    <property type="entry name" value="ProA"/>
    <property type="match status" value="1"/>
</dbReference>
<name>A0ABT2SZP6_9FIRM</name>
<evidence type="ECO:0000256" key="4">
    <source>
        <dbReference type="ARBA" id="ARBA00022857"/>
    </source>
</evidence>
<comment type="catalytic activity">
    <reaction evidence="6 7">
        <text>L-glutamate 5-semialdehyde + phosphate + NADP(+) = L-glutamyl 5-phosphate + NADPH + H(+)</text>
        <dbReference type="Rhea" id="RHEA:19541"/>
        <dbReference type="ChEBI" id="CHEBI:15378"/>
        <dbReference type="ChEBI" id="CHEBI:43474"/>
        <dbReference type="ChEBI" id="CHEBI:57783"/>
        <dbReference type="ChEBI" id="CHEBI:58066"/>
        <dbReference type="ChEBI" id="CHEBI:58274"/>
        <dbReference type="ChEBI" id="CHEBI:58349"/>
        <dbReference type="EC" id="1.2.1.41"/>
    </reaction>
</comment>
<dbReference type="PANTHER" id="PTHR11063:SF8">
    <property type="entry name" value="DELTA-1-PYRROLINE-5-CARBOXYLATE SYNTHASE"/>
    <property type="match status" value="1"/>
</dbReference>
<comment type="similarity">
    <text evidence="7">Belongs to the gamma-glutamyl phosphate reductase family.</text>
</comment>
<keyword evidence="8" id="KW-0175">Coiled coil</keyword>
<dbReference type="NCBIfam" id="TIGR00407">
    <property type="entry name" value="proA"/>
    <property type="match status" value="1"/>
</dbReference>
<dbReference type="InterPro" id="IPR016161">
    <property type="entry name" value="Ald_DH/histidinol_DH"/>
</dbReference>
<comment type="caution">
    <text evidence="10">The sequence shown here is derived from an EMBL/GenBank/DDBJ whole genome shotgun (WGS) entry which is preliminary data.</text>
</comment>
<dbReference type="EMBL" id="JAOQKJ010000002">
    <property type="protein sequence ID" value="MCU6743463.1"/>
    <property type="molecule type" value="Genomic_DNA"/>
</dbReference>
<feature type="domain" description="Aldehyde dehydrogenase" evidence="9">
    <location>
        <begin position="308"/>
        <end position="376"/>
    </location>
</feature>
<dbReference type="Gene3D" id="3.40.605.10">
    <property type="entry name" value="Aldehyde Dehydrogenase, Chain A, domain 1"/>
    <property type="match status" value="1"/>
</dbReference>
<dbReference type="PIRSF" id="PIRSF000151">
    <property type="entry name" value="GPR"/>
    <property type="match status" value="1"/>
</dbReference>
<dbReference type="CDD" id="cd07079">
    <property type="entry name" value="ALDH_F18-19_ProA-GPR"/>
    <property type="match status" value="1"/>
</dbReference>
<evidence type="ECO:0000256" key="2">
    <source>
        <dbReference type="ARBA" id="ARBA00022605"/>
    </source>
</evidence>
<keyword evidence="4 7" id="KW-0521">NADP</keyword>
<protein>
    <recommendedName>
        <fullName evidence="7">Gamma-glutamyl phosphate reductase</fullName>
        <shortName evidence="7">GPR</shortName>
        <ecNumber evidence="7">1.2.1.41</ecNumber>
    </recommendedName>
    <alternativeName>
        <fullName evidence="7">Glutamate-5-semialdehyde dehydrogenase</fullName>
    </alternativeName>
    <alternativeName>
        <fullName evidence="7">Glutamyl-gamma-semialdehyde dehydrogenase</fullName>
        <shortName evidence="7">GSA dehydrogenase</shortName>
    </alternativeName>
</protein>
<evidence type="ECO:0000256" key="7">
    <source>
        <dbReference type="HAMAP-Rule" id="MF_00412"/>
    </source>
</evidence>
<keyword evidence="3 7" id="KW-0641">Proline biosynthesis</keyword>
<organism evidence="10 11">
    <name type="scientific">Suilimivivens aceti</name>
    <dbReference type="NCBI Taxonomy" id="2981774"/>
    <lineage>
        <taxon>Bacteria</taxon>
        <taxon>Bacillati</taxon>
        <taxon>Bacillota</taxon>
        <taxon>Clostridia</taxon>
        <taxon>Lachnospirales</taxon>
        <taxon>Lachnospiraceae</taxon>
        <taxon>Suilimivivens</taxon>
    </lineage>
</organism>
<dbReference type="EC" id="1.2.1.41" evidence="7"/>
<feature type="coiled-coil region" evidence="8">
    <location>
        <begin position="4"/>
        <end position="58"/>
    </location>
</feature>
<evidence type="ECO:0000256" key="1">
    <source>
        <dbReference type="ARBA" id="ARBA00004985"/>
    </source>
</evidence>
<evidence type="ECO:0000313" key="11">
    <source>
        <dbReference type="Proteomes" id="UP001652432"/>
    </source>
</evidence>
<keyword evidence="11" id="KW-1185">Reference proteome</keyword>
<dbReference type="InterPro" id="IPR000965">
    <property type="entry name" value="GPR_dom"/>
</dbReference>
<dbReference type="InterPro" id="IPR016163">
    <property type="entry name" value="Ald_DH_C"/>
</dbReference>
<proteinExistence type="inferred from homology"/>
<accession>A0ABT2SZP6</accession>
<keyword evidence="7" id="KW-0963">Cytoplasm</keyword>
<dbReference type="SUPFAM" id="SSF53720">
    <property type="entry name" value="ALDH-like"/>
    <property type="match status" value="1"/>
</dbReference>